<keyword evidence="4" id="KW-0808">Transferase</keyword>
<dbReference type="SUPFAM" id="SSF56112">
    <property type="entry name" value="Protein kinase-like (PK-like)"/>
    <property type="match status" value="1"/>
</dbReference>
<comment type="caution">
    <text evidence="4">The sequence shown here is derived from an EMBL/GenBank/DDBJ whole genome shotgun (WGS) entry which is preliminary data.</text>
</comment>
<feature type="compositionally biased region" description="Low complexity" evidence="2">
    <location>
        <begin position="8"/>
        <end position="19"/>
    </location>
</feature>
<dbReference type="PANTHER" id="PTHR21064:SF6">
    <property type="entry name" value="AMINOGLYCOSIDE PHOSPHOTRANSFERASE DOMAIN-CONTAINING PROTEIN"/>
    <property type="match status" value="1"/>
</dbReference>
<feature type="region of interest" description="Disordered" evidence="2">
    <location>
        <begin position="276"/>
        <end position="305"/>
    </location>
</feature>
<dbReference type="Pfam" id="PF01636">
    <property type="entry name" value="APH"/>
    <property type="match status" value="1"/>
</dbReference>
<feature type="compositionally biased region" description="Basic and acidic residues" evidence="2">
    <location>
        <begin position="23"/>
        <end position="32"/>
    </location>
</feature>
<dbReference type="InterPro" id="IPR011009">
    <property type="entry name" value="Kinase-like_dom_sf"/>
</dbReference>
<name>F7VG67_9PROT</name>
<dbReference type="GO" id="GO:0004413">
    <property type="term" value="F:homoserine kinase activity"/>
    <property type="evidence" value="ECO:0007669"/>
    <property type="project" value="TreeGrafter"/>
</dbReference>
<dbReference type="EMBL" id="BABS01000085">
    <property type="protein sequence ID" value="GAA09362.1"/>
    <property type="molecule type" value="Genomic_DNA"/>
</dbReference>
<evidence type="ECO:0000313" key="4">
    <source>
        <dbReference type="EMBL" id="GAA09362.1"/>
    </source>
</evidence>
<dbReference type="Gene3D" id="3.90.1200.10">
    <property type="match status" value="1"/>
</dbReference>
<dbReference type="RefSeq" id="WP_006559387.1">
    <property type="nucleotide sequence ID" value="NZ_BABS01000085.1"/>
</dbReference>
<dbReference type="InterPro" id="IPR050249">
    <property type="entry name" value="Pseudomonas-type_ThrB"/>
</dbReference>
<feature type="domain" description="Aminoglycoside phosphotransferase" evidence="3">
    <location>
        <begin position="177"/>
        <end position="453"/>
    </location>
</feature>
<proteinExistence type="inferred from homology"/>
<dbReference type="AlphaFoldDB" id="F7VG67"/>
<gene>
    <name evidence="4" type="ORF">ATPR_2366</name>
</gene>
<dbReference type="GO" id="GO:0009088">
    <property type="term" value="P:threonine biosynthetic process"/>
    <property type="evidence" value="ECO:0007669"/>
    <property type="project" value="TreeGrafter"/>
</dbReference>
<evidence type="ECO:0000256" key="2">
    <source>
        <dbReference type="SAM" id="MobiDB-lite"/>
    </source>
</evidence>
<dbReference type="Proteomes" id="UP000004319">
    <property type="component" value="Unassembled WGS sequence"/>
</dbReference>
<evidence type="ECO:0000313" key="5">
    <source>
        <dbReference type="Proteomes" id="UP000004319"/>
    </source>
</evidence>
<feature type="region of interest" description="Disordered" evidence="2">
    <location>
        <begin position="1"/>
        <end position="89"/>
    </location>
</feature>
<protein>
    <submittedName>
        <fullName evidence="4">Aminoglycoside phospho transferase</fullName>
    </submittedName>
</protein>
<feature type="compositionally biased region" description="Basic and acidic residues" evidence="2">
    <location>
        <begin position="66"/>
        <end position="80"/>
    </location>
</feature>
<dbReference type="InterPro" id="IPR002575">
    <property type="entry name" value="Aminoglycoside_PTrfase"/>
</dbReference>
<evidence type="ECO:0000259" key="3">
    <source>
        <dbReference type="Pfam" id="PF01636"/>
    </source>
</evidence>
<sequence length="548" mass="59246">MAEKPHAPGTGCTNTGPTGAEQKNADSLRENGEGQATPSAVPQKATPEHGSSHPARVQNASADKPSAGERDRKAAAEDHAQPGQFGVHGVQTKRDWPCLTLAEVQSVLAHYPSDPSDPSAPSAPSAVRIVWHSMRPFSAAARVLVSPPDAVAEGDNRAHTFSQIAEHDVSFPQPEAAFILKRHHASLRTVAALEEEHAFMQHLAAKDVPVCLPVATRSGHTALAQGEWTYELFPPAPGQDDYRDVMSWKPYHSTAHARAAGQALGRLHLAASDYAAPSRGEGTVPAPQRQGTTTQAENASGKDDFSQGMAVPAGRPLTSSMNALGQSDLLPALRQWVKEQPGLVEQLAPHTWEDDVQAVLTPFHAVLRPLLPHIRSCWGHGDWHGSNLFWKNREETKTEAKVSCILDFGMAERTCVPFDLAVAIERSMIDWLDLSRSHGVVAYAQLEAFLQGYHATHPLDAAEWAQLVAFLPLVHVEFALSEVAYFGTLLQDHASADVAYTDYLLGHARWFAGPEGQALLDWLTRYAAHVSPVTDAPASSASEHRPHA</sequence>
<organism evidence="4 5">
    <name type="scientific">Acetobacter tropicalis NBRC 101654</name>
    <dbReference type="NCBI Taxonomy" id="749388"/>
    <lineage>
        <taxon>Bacteria</taxon>
        <taxon>Pseudomonadati</taxon>
        <taxon>Pseudomonadota</taxon>
        <taxon>Alphaproteobacteria</taxon>
        <taxon>Acetobacterales</taxon>
        <taxon>Acetobacteraceae</taxon>
        <taxon>Acetobacter</taxon>
    </lineage>
</organism>
<evidence type="ECO:0000256" key="1">
    <source>
        <dbReference type="ARBA" id="ARBA00038240"/>
    </source>
</evidence>
<accession>F7VG67</accession>
<feature type="compositionally biased region" description="Polar residues" evidence="2">
    <location>
        <begin position="289"/>
        <end position="298"/>
    </location>
</feature>
<dbReference type="PANTHER" id="PTHR21064">
    <property type="entry name" value="AMINOGLYCOSIDE PHOSPHOTRANSFERASE DOMAIN-CONTAINING PROTEIN-RELATED"/>
    <property type="match status" value="1"/>
</dbReference>
<reference evidence="4 5" key="1">
    <citation type="journal article" date="2011" name="Biochem. Biophys. Res. Commun.">
        <title>Increased number of Arginine-based salt bridges contributes to the thermotolerance of thermotolerant acetic acid bacteria, Acetobacter tropicalis SKU1100.</title>
        <authorList>
            <person name="Matsutani M."/>
            <person name="Hirakawa H."/>
            <person name="Nishikura M."/>
            <person name="Soemphol W."/>
            <person name="Ali I.A.I."/>
            <person name="Yakushi T."/>
            <person name="Matsushita K."/>
        </authorList>
    </citation>
    <scope>NUCLEOTIDE SEQUENCE [LARGE SCALE GENOMIC DNA]</scope>
    <source>
        <strain evidence="4 5">NBRC 101654</strain>
    </source>
</reference>
<comment type="similarity">
    <text evidence="1">Belongs to the pseudomonas-type ThrB family.</text>
</comment>